<proteinExistence type="predicted"/>
<evidence type="ECO:0000313" key="3">
    <source>
        <dbReference type="Proteomes" id="UP000693738"/>
    </source>
</evidence>
<dbReference type="AlphaFoldDB" id="A0A8J2J636"/>
<evidence type="ECO:0000256" key="1">
    <source>
        <dbReference type="SAM" id="MobiDB-lite"/>
    </source>
</evidence>
<sequence length="148" mass="16431">MPTTAEQEAIQQTVTDVFEGYDFGKSPREGTEAVGTCQEESAALSFRNVMATDETADTCHSYTLLNLDLASHAAEFACYNLLYMYSPWNQTGARPNQAYFLPHASGLLPTIDTQFKKPQAKRERDEIPPTEQPSAGRSQKRTKAMAEC</sequence>
<organism evidence="2 3">
    <name type="scientific">Fusarium equiseti</name>
    <name type="common">Fusarium scirpi</name>
    <dbReference type="NCBI Taxonomy" id="61235"/>
    <lineage>
        <taxon>Eukaryota</taxon>
        <taxon>Fungi</taxon>
        <taxon>Dikarya</taxon>
        <taxon>Ascomycota</taxon>
        <taxon>Pezizomycotina</taxon>
        <taxon>Sordariomycetes</taxon>
        <taxon>Hypocreomycetidae</taxon>
        <taxon>Hypocreales</taxon>
        <taxon>Nectriaceae</taxon>
        <taxon>Fusarium</taxon>
        <taxon>Fusarium incarnatum-equiseti species complex</taxon>
    </lineage>
</organism>
<feature type="compositionally biased region" description="Basic residues" evidence="1">
    <location>
        <begin position="138"/>
        <end position="148"/>
    </location>
</feature>
<gene>
    <name evidence="2" type="ORF">FEQUK3_LOCUS7129</name>
</gene>
<reference evidence="2" key="1">
    <citation type="submission" date="2021-05" db="EMBL/GenBank/DDBJ databases">
        <authorList>
            <person name="Khan N."/>
        </authorList>
    </citation>
    <scope>NUCLEOTIDE SEQUENCE</scope>
</reference>
<accession>A0A8J2J636</accession>
<dbReference type="Proteomes" id="UP000693738">
    <property type="component" value="Unassembled WGS sequence"/>
</dbReference>
<protein>
    <submittedName>
        <fullName evidence="2">Uncharacterized protein</fullName>
    </submittedName>
</protein>
<evidence type="ECO:0000313" key="2">
    <source>
        <dbReference type="EMBL" id="CAG7561343.1"/>
    </source>
</evidence>
<name>A0A8J2J636_FUSEQ</name>
<feature type="region of interest" description="Disordered" evidence="1">
    <location>
        <begin position="115"/>
        <end position="148"/>
    </location>
</feature>
<comment type="caution">
    <text evidence="2">The sequence shown here is derived from an EMBL/GenBank/DDBJ whole genome shotgun (WGS) entry which is preliminary data.</text>
</comment>
<dbReference type="EMBL" id="CAJSTJ010000140">
    <property type="protein sequence ID" value="CAG7561343.1"/>
    <property type="molecule type" value="Genomic_DNA"/>
</dbReference>